<dbReference type="PRINTS" id="PR00932">
    <property type="entry name" value="AMINO1PTASE"/>
</dbReference>
<dbReference type="Gene3D" id="3.40.630.10">
    <property type="entry name" value="Zn peptidases"/>
    <property type="match status" value="1"/>
</dbReference>
<evidence type="ECO:0000256" key="3">
    <source>
        <dbReference type="ARBA" id="ARBA00022438"/>
    </source>
</evidence>
<dbReference type="NCBIfam" id="NF002759">
    <property type="entry name" value="PRK02813.1"/>
    <property type="match status" value="1"/>
</dbReference>
<evidence type="ECO:0000256" key="5">
    <source>
        <dbReference type="ARBA" id="ARBA00022723"/>
    </source>
</evidence>
<dbReference type="InterPro" id="IPR023358">
    <property type="entry name" value="Peptidase_M18_dom2"/>
</dbReference>
<evidence type="ECO:0000256" key="7">
    <source>
        <dbReference type="ARBA" id="ARBA00022833"/>
    </source>
</evidence>
<evidence type="ECO:0000256" key="10">
    <source>
        <dbReference type="RuleBase" id="RU004387"/>
    </source>
</evidence>
<dbReference type="PANTHER" id="PTHR28570:SF3">
    <property type="entry name" value="ASPARTYL AMINOPEPTIDASE"/>
    <property type="match status" value="1"/>
</dbReference>
<dbReference type="GO" id="GO:0004177">
    <property type="term" value="F:aminopeptidase activity"/>
    <property type="evidence" value="ECO:0007669"/>
    <property type="project" value="UniProtKB-KW"/>
</dbReference>
<keyword evidence="8 9" id="KW-0482">Metalloprotease</keyword>
<evidence type="ECO:0000256" key="1">
    <source>
        <dbReference type="ARBA" id="ARBA00001947"/>
    </source>
</evidence>
<dbReference type="EMBL" id="JACRSX010000007">
    <property type="protein sequence ID" value="MBC8562453.1"/>
    <property type="molecule type" value="Genomic_DNA"/>
</dbReference>
<dbReference type="RefSeq" id="WP_249297839.1">
    <property type="nucleotide sequence ID" value="NZ_JACRSX010000007.1"/>
</dbReference>
<dbReference type="SUPFAM" id="SSF101821">
    <property type="entry name" value="Aminopeptidase/glucanase lid domain"/>
    <property type="match status" value="1"/>
</dbReference>
<keyword evidence="7 9" id="KW-0862">Zinc</keyword>
<evidence type="ECO:0000256" key="8">
    <source>
        <dbReference type="ARBA" id="ARBA00023049"/>
    </source>
</evidence>
<dbReference type="Proteomes" id="UP000606193">
    <property type="component" value="Unassembled WGS sequence"/>
</dbReference>
<keyword evidence="3 9" id="KW-0031">Aminopeptidase</keyword>
<keyword evidence="6 9" id="KW-0378">Hydrolase</keyword>
<proteinExistence type="inferred from homology"/>
<dbReference type="CDD" id="cd05658">
    <property type="entry name" value="M18_DAP"/>
    <property type="match status" value="1"/>
</dbReference>
<evidence type="ECO:0000313" key="11">
    <source>
        <dbReference type="EMBL" id="MBC8562453.1"/>
    </source>
</evidence>
<comment type="similarity">
    <text evidence="2 9">Belongs to the peptidase M18 family.</text>
</comment>
<evidence type="ECO:0000313" key="12">
    <source>
        <dbReference type="Proteomes" id="UP000606193"/>
    </source>
</evidence>
<keyword evidence="4 9" id="KW-0645">Protease</keyword>
<comment type="cofactor">
    <cofactor evidence="1 10">
        <name>Zn(2+)</name>
        <dbReference type="ChEBI" id="CHEBI:29105"/>
    </cofactor>
</comment>
<dbReference type="Gene3D" id="2.30.250.10">
    <property type="entry name" value="Aminopeptidase i, Domain 2"/>
    <property type="match status" value="1"/>
</dbReference>
<dbReference type="Pfam" id="PF02127">
    <property type="entry name" value="Peptidase_M18"/>
    <property type="match status" value="1"/>
</dbReference>
<keyword evidence="5 9" id="KW-0479">Metal-binding</keyword>
<dbReference type="EC" id="3.4.11.-" evidence="10"/>
<protein>
    <recommendedName>
        <fullName evidence="10">M18 family aminopeptidase</fullName>
        <ecNumber evidence="10">3.4.11.-</ecNumber>
    </recommendedName>
</protein>
<evidence type="ECO:0000256" key="2">
    <source>
        <dbReference type="ARBA" id="ARBA00008290"/>
    </source>
</evidence>
<dbReference type="PANTHER" id="PTHR28570">
    <property type="entry name" value="ASPARTYL AMINOPEPTIDASE"/>
    <property type="match status" value="1"/>
</dbReference>
<gene>
    <name evidence="11" type="ORF">H8704_07400</name>
</gene>
<reference evidence="11 12" key="1">
    <citation type="submission" date="2020-08" db="EMBL/GenBank/DDBJ databases">
        <title>Genome public.</title>
        <authorList>
            <person name="Liu C."/>
            <person name="Sun Q."/>
        </authorList>
    </citation>
    <scope>NUCLEOTIDE SEQUENCE [LARGE SCALE GENOMIC DNA]</scope>
    <source>
        <strain evidence="11 12">NSJ-37</strain>
    </source>
</reference>
<name>A0ABR7N1F6_9FIRM</name>
<evidence type="ECO:0000256" key="6">
    <source>
        <dbReference type="ARBA" id="ARBA00022801"/>
    </source>
</evidence>
<evidence type="ECO:0000256" key="4">
    <source>
        <dbReference type="ARBA" id="ARBA00022670"/>
    </source>
</evidence>
<accession>A0ABR7N1F6</accession>
<sequence length="439" mass="48888">MQDIDQKISQEMMEFIQAHPSCYHVADGLAQMLEINGFVRLYENERWELQAGRDYYVMRNGSSLIGFRIPEGAAGNFQIAASHSDSPSFKIKEHPEMKVAGHYIELNVEKYGGMLCAPWFDRPLSIAGRVMVRTDQGLETRTINFDRDLVMLPNLAIHMDRSLNDGYTYNAQKDMIPIWGDEKAEGTFLAMAAEQAGVEEKDLISTDLFLYNRMPGTIWGAHGEYISSPHLDDVQCAYASIRALVEGGHRDSISVCSVFDNEEVGSATKQGAASGFLKDTLARIADCLGKDAEDFRMMLSESFMISADNAHAAHPNHLDKADPTNRPYMNEGIVIKYNANQRYTTDAVSAAVFQEICRRADVPVQSYVNRSDVPGGSTLGNIASHQVSINMVDIGLAQLAMHSPYETAGVKDTSYLIRALREFYSTKISRYGDGKYQLL</sequence>
<keyword evidence="12" id="KW-1185">Reference proteome</keyword>
<dbReference type="SUPFAM" id="SSF53187">
    <property type="entry name" value="Zn-dependent exopeptidases"/>
    <property type="match status" value="1"/>
</dbReference>
<organism evidence="11 12">
    <name type="scientific">Jutongia huaianensis</name>
    <dbReference type="NCBI Taxonomy" id="2763668"/>
    <lineage>
        <taxon>Bacteria</taxon>
        <taxon>Bacillati</taxon>
        <taxon>Bacillota</taxon>
        <taxon>Clostridia</taxon>
        <taxon>Lachnospirales</taxon>
        <taxon>Lachnospiraceae</taxon>
        <taxon>Jutongia</taxon>
    </lineage>
</organism>
<evidence type="ECO:0000256" key="9">
    <source>
        <dbReference type="RuleBase" id="RU004386"/>
    </source>
</evidence>
<comment type="caution">
    <text evidence="11">The sequence shown here is derived from an EMBL/GenBank/DDBJ whole genome shotgun (WGS) entry which is preliminary data.</text>
</comment>
<dbReference type="InterPro" id="IPR001948">
    <property type="entry name" value="Peptidase_M18"/>
</dbReference>